<dbReference type="InterPro" id="IPR000473">
    <property type="entry name" value="Ribosomal_bL36"/>
</dbReference>
<dbReference type="InterPro" id="IPR047621">
    <property type="entry name" value="Ribosomal_L36_bact"/>
</dbReference>
<dbReference type="EMBL" id="CP043312">
    <property type="protein sequence ID" value="QEK39515.1"/>
    <property type="molecule type" value="Genomic_DNA"/>
</dbReference>
<keyword evidence="6" id="KW-1185">Reference proteome</keyword>
<dbReference type="KEGG" id="snay:FZC37_00995"/>
<dbReference type="SUPFAM" id="SSF57840">
    <property type="entry name" value="Ribosomal protein L36"/>
    <property type="match status" value="1"/>
</dbReference>
<accession>A0A5C0UH97</accession>
<dbReference type="Pfam" id="PF00444">
    <property type="entry name" value="Ribosomal_L36"/>
    <property type="match status" value="1"/>
</dbReference>
<dbReference type="InterPro" id="IPR035977">
    <property type="entry name" value="Ribosomal_bL36_sp"/>
</dbReference>
<dbReference type="GO" id="GO:0003735">
    <property type="term" value="F:structural constituent of ribosome"/>
    <property type="evidence" value="ECO:0007669"/>
    <property type="project" value="InterPro"/>
</dbReference>
<dbReference type="PANTHER" id="PTHR47781:SF1">
    <property type="entry name" value="LARGE RIBOSOMAL SUBUNIT PROTEIN BL36B"/>
    <property type="match status" value="1"/>
</dbReference>
<sequence length="42" mass="5028">MKNRSSLRCLKVRHPDNKVVRRGKRVYVINKMNRKYNARQGG</sequence>
<keyword evidence="3 4" id="KW-0687">Ribonucleoprotein</keyword>
<dbReference type="PANTHER" id="PTHR47781">
    <property type="entry name" value="50S RIBOSOMAL PROTEIN L36 2"/>
    <property type="match status" value="1"/>
</dbReference>
<reference evidence="5 6" key="1">
    <citation type="submission" date="2019-08" db="EMBL/GenBank/DDBJ databases">
        <title>Highly reduced genomes of protist endosymbionts show evolutionary convergence.</title>
        <authorList>
            <person name="George E."/>
            <person name="Husnik F."/>
            <person name="Tashyreva D."/>
            <person name="Prokopchuk G."/>
            <person name="Horak A."/>
            <person name="Kwong W.K."/>
            <person name="Lukes J."/>
            <person name="Keeling P.J."/>
        </authorList>
    </citation>
    <scope>NUCLEOTIDE SEQUENCE [LARGE SCALE GENOMIC DNA]</scope>
    <source>
        <strain evidence="5">1621</strain>
    </source>
</reference>
<gene>
    <name evidence="4" type="primary">rpmJ</name>
    <name evidence="5" type="ORF">FZC37_00995</name>
</gene>
<keyword evidence="2 4" id="KW-0689">Ribosomal protein</keyword>
<dbReference type="GO" id="GO:0006412">
    <property type="term" value="P:translation"/>
    <property type="evidence" value="ECO:0007669"/>
    <property type="project" value="UniProtKB-UniRule"/>
</dbReference>
<proteinExistence type="inferred from homology"/>
<evidence type="ECO:0000256" key="1">
    <source>
        <dbReference type="ARBA" id="ARBA00007645"/>
    </source>
</evidence>
<dbReference type="Proteomes" id="UP000323844">
    <property type="component" value="Chromosome"/>
</dbReference>
<comment type="similarity">
    <text evidence="1 4">Belongs to the bacterial ribosomal protein bL36 family.</text>
</comment>
<protein>
    <recommendedName>
        <fullName evidence="4">Large ribosomal subunit protein bL36</fullName>
    </recommendedName>
</protein>
<evidence type="ECO:0000313" key="5">
    <source>
        <dbReference type="EMBL" id="QEK39515.1"/>
    </source>
</evidence>
<evidence type="ECO:0000256" key="3">
    <source>
        <dbReference type="ARBA" id="ARBA00023274"/>
    </source>
</evidence>
<dbReference type="GO" id="GO:0005840">
    <property type="term" value="C:ribosome"/>
    <property type="evidence" value="ECO:0007669"/>
    <property type="project" value="UniProtKB-KW"/>
</dbReference>
<dbReference type="GO" id="GO:1990904">
    <property type="term" value="C:ribonucleoprotein complex"/>
    <property type="evidence" value="ECO:0007669"/>
    <property type="project" value="UniProtKB-KW"/>
</dbReference>
<dbReference type="RefSeq" id="WP_148951876.1">
    <property type="nucleotide sequence ID" value="NZ_CP043312.1"/>
</dbReference>
<organism evidence="5 6">
    <name type="scientific">Candidatus Sneabacter namystus</name>
    <dbReference type="NCBI Taxonomy" id="2601646"/>
    <lineage>
        <taxon>Bacteria</taxon>
        <taxon>Pseudomonadati</taxon>
        <taxon>Pseudomonadota</taxon>
        <taxon>Alphaproteobacteria</taxon>
        <taxon>Rickettsiales</taxon>
        <taxon>Rickettsiaceae</taxon>
        <taxon>Rickettsieae</taxon>
        <taxon>Candidatus Sneabacter</taxon>
    </lineage>
</organism>
<evidence type="ECO:0000256" key="4">
    <source>
        <dbReference type="HAMAP-Rule" id="MF_00251"/>
    </source>
</evidence>
<evidence type="ECO:0000313" key="6">
    <source>
        <dbReference type="Proteomes" id="UP000323844"/>
    </source>
</evidence>
<dbReference type="OrthoDB" id="9801558at2"/>
<name>A0A5C0UH97_9RICK</name>
<evidence type="ECO:0000256" key="2">
    <source>
        <dbReference type="ARBA" id="ARBA00022980"/>
    </source>
</evidence>
<dbReference type="AlphaFoldDB" id="A0A5C0UH97"/>
<dbReference type="HAMAP" id="MF_00251">
    <property type="entry name" value="Ribosomal_bL36"/>
    <property type="match status" value="1"/>
</dbReference>